<name>A0A388M6E1_CHABU</name>
<gene>
    <name evidence="1" type="ORF">CBR_g50168</name>
</gene>
<organism evidence="1 2">
    <name type="scientific">Chara braunii</name>
    <name type="common">Braun's stonewort</name>
    <dbReference type="NCBI Taxonomy" id="69332"/>
    <lineage>
        <taxon>Eukaryota</taxon>
        <taxon>Viridiplantae</taxon>
        <taxon>Streptophyta</taxon>
        <taxon>Charophyceae</taxon>
        <taxon>Charales</taxon>
        <taxon>Characeae</taxon>
        <taxon>Chara</taxon>
    </lineage>
</organism>
<reference evidence="1 2" key="1">
    <citation type="journal article" date="2018" name="Cell">
        <title>The Chara Genome: Secondary Complexity and Implications for Plant Terrestrialization.</title>
        <authorList>
            <person name="Nishiyama T."/>
            <person name="Sakayama H."/>
            <person name="Vries J.D."/>
            <person name="Buschmann H."/>
            <person name="Saint-Marcoux D."/>
            <person name="Ullrich K.K."/>
            <person name="Haas F.B."/>
            <person name="Vanderstraeten L."/>
            <person name="Becker D."/>
            <person name="Lang D."/>
            <person name="Vosolsobe S."/>
            <person name="Rombauts S."/>
            <person name="Wilhelmsson P.K.I."/>
            <person name="Janitza P."/>
            <person name="Kern R."/>
            <person name="Heyl A."/>
            <person name="Rumpler F."/>
            <person name="Villalobos L.I.A.C."/>
            <person name="Clay J.M."/>
            <person name="Skokan R."/>
            <person name="Toyoda A."/>
            <person name="Suzuki Y."/>
            <person name="Kagoshima H."/>
            <person name="Schijlen E."/>
            <person name="Tajeshwar N."/>
            <person name="Catarino B."/>
            <person name="Hetherington A.J."/>
            <person name="Saltykova A."/>
            <person name="Bonnot C."/>
            <person name="Breuninger H."/>
            <person name="Symeonidi A."/>
            <person name="Radhakrishnan G.V."/>
            <person name="Van Nieuwerburgh F."/>
            <person name="Deforce D."/>
            <person name="Chang C."/>
            <person name="Karol K.G."/>
            <person name="Hedrich R."/>
            <person name="Ulvskov P."/>
            <person name="Glockner G."/>
            <person name="Delwiche C.F."/>
            <person name="Petrasek J."/>
            <person name="Van de Peer Y."/>
            <person name="Friml J."/>
            <person name="Beilby M."/>
            <person name="Dolan L."/>
            <person name="Kohara Y."/>
            <person name="Sugano S."/>
            <person name="Fujiyama A."/>
            <person name="Delaux P.-M."/>
            <person name="Quint M."/>
            <person name="TheiBen G."/>
            <person name="Hagemann M."/>
            <person name="Harholt J."/>
            <person name="Dunand C."/>
            <person name="Zachgo S."/>
            <person name="Langdale J."/>
            <person name="Maumus F."/>
            <person name="Straeten D.V.D."/>
            <person name="Gould S.B."/>
            <person name="Rensing S.A."/>
        </authorList>
    </citation>
    <scope>NUCLEOTIDE SEQUENCE [LARGE SCALE GENOMIC DNA]</scope>
    <source>
        <strain evidence="1 2">S276</strain>
    </source>
</reference>
<dbReference type="AlphaFoldDB" id="A0A388M6E1"/>
<protein>
    <submittedName>
        <fullName evidence="1">Uncharacterized protein</fullName>
    </submittedName>
</protein>
<evidence type="ECO:0000313" key="2">
    <source>
        <dbReference type="Proteomes" id="UP000265515"/>
    </source>
</evidence>
<dbReference type="Gramene" id="GBG90075">
    <property type="protein sequence ID" value="GBG90075"/>
    <property type="gene ID" value="CBR_g50168"/>
</dbReference>
<dbReference type="Proteomes" id="UP000265515">
    <property type="component" value="Unassembled WGS sequence"/>
</dbReference>
<keyword evidence="2" id="KW-1185">Reference proteome</keyword>
<proteinExistence type="predicted"/>
<evidence type="ECO:0000313" key="1">
    <source>
        <dbReference type="EMBL" id="GBG90075.1"/>
    </source>
</evidence>
<comment type="caution">
    <text evidence="1">The sequence shown here is derived from an EMBL/GenBank/DDBJ whole genome shotgun (WGS) entry which is preliminary data.</text>
</comment>
<dbReference type="OrthoDB" id="2693386at2759"/>
<dbReference type="EMBL" id="BFEA01000784">
    <property type="protein sequence ID" value="GBG90075.1"/>
    <property type="molecule type" value="Genomic_DNA"/>
</dbReference>
<accession>A0A388M6E1</accession>
<sequence length="285" mass="30543">MDVGFDVSKERRPVQVTGDSVKGFLETEVSSSLGVVVLSQEVGTETADGRDAKAAGSFGVDVKKMVDEGVVKDNVKVAEFGVGRSEVGAEGVAMDEMMLKRLGDIDMSHCSKDFLKGLVIGSARERIGSTIGLAGSMADDEYTWRESLASGPMRGNILFGEDAEDDGVAGANGEVLAIEVRLEDKDVVEVGHDTNFEEITKDVVHGGLEGRWGICEAERHHKELVMPKARAEGGLVGIFLANTDLVEATAKVNLGEVFGSVEAIKKFIYSGSGYLFFIMIQFKAR</sequence>